<sequence>MVVAMGMENNYDKIRGLQEALKHPSSGVTTIYGAEFCRKTRDCLRQFRGGHALFTFPSSGSKCSGAAQKIMYLADDHWRQRKVRDLTNITYITGGKSLFGVDKYARALYKVAADRGVAVNCCIDLLEVGCRTAVFQDMEGGRIVLPYNLLHVTPPMSAPLSLRQCPDLVTEQGFLDVDHHSLRHKRYSNIFGVGDCLATPNSKTAAAVARQSYVVERNLYSVMAGETPTARYDGYGACPLLTSYKRGILAEFLYDKRPHETFPFDQSKERRILYHLQTSILPYVYWNKLLKGTWNGPAGLRRIINPMAKK</sequence>
<gene>
    <name evidence="1" type="ORF">CHILSU_LOCUS791</name>
</gene>
<dbReference type="PANTHER" id="PTHR10632:SF2">
    <property type="entry name" value="SULFIDE:QUINONE OXIDOREDUCTASE, MITOCHONDRIAL"/>
    <property type="match status" value="1"/>
</dbReference>
<dbReference type="Proteomes" id="UP001153292">
    <property type="component" value="Chromosome 10"/>
</dbReference>
<organism evidence="1 2">
    <name type="scientific">Chilo suppressalis</name>
    <name type="common">Asiatic rice borer moth</name>
    <dbReference type="NCBI Taxonomy" id="168631"/>
    <lineage>
        <taxon>Eukaryota</taxon>
        <taxon>Metazoa</taxon>
        <taxon>Ecdysozoa</taxon>
        <taxon>Arthropoda</taxon>
        <taxon>Hexapoda</taxon>
        <taxon>Insecta</taxon>
        <taxon>Pterygota</taxon>
        <taxon>Neoptera</taxon>
        <taxon>Endopterygota</taxon>
        <taxon>Lepidoptera</taxon>
        <taxon>Glossata</taxon>
        <taxon>Ditrysia</taxon>
        <taxon>Pyraloidea</taxon>
        <taxon>Crambidae</taxon>
        <taxon>Crambinae</taxon>
        <taxon>Chilo</taxon>
    </lineage>
</organism>
<dbReference type="EMBL" id="OU963903">
    <property type="protein sequence ID" value="CAH2980057.1"/>
    <property type="molecule type" value="Genomic_DNA"/>
</dbReference>
<reference evidence="1" key="1">
    <citation type="submission" date="2021-12" db="EMBL/GenBank/DDBJ databases">
        <authorList>
            <person name="King R."/>
        </authorList>
    </citation>
    <scope>NUCLEOTIDE SEQUENCE</scope>
</reference>
<dbReference type="SUPFAM" id="SSF51905">
    <property type="entry name" value="FAD/NAD(P)-binding domain"/>
    <property type="match status" value="1"/>
</dbReference>
<dbReference type="InterPro" id="IPR036188">
    <property type="entry name" value="FAD/NAD-bd_sf"/>
</dbReference>
<proteinExistence type="predicted"/>
<keyword evidence="2" id="KW-1185">Reference proteome</keyword>
<accession>A0ABN8L4C5</accession>
<dbReference type="InterPro" id="IPR015904">
    <property type="entry name" value="Sulphide_quinone_reductase"/>
</dbReference>
<dbReference type="PANTHER" id="PTHR10632">
    <property type="entry name" value="SULFIDE:QUINONE OXIDOREDUCTASE"/>
    <property type="match status" value="1"/>
</dbReference>
<evidence type="ECO:0008006" key="3">
    <source>
        <dbReference type="Google" id="ProtNLM"/>
    </source>
</evidence>
<evidence type="ECO:0000313" key="2">
    <source>
        <dbReference type="Proteomes" id="UP001153292"/>
    </source>
</evidence>
<name>A0ABN8L4C5_CHISP</name>
<protein>
    <recommendedName>
        <fullName evidence="3">FAD/NAD(P)-binding domain-containing protein</fullName>
    </recommendedName>
</protein>
<dbReference type="Gene3D" id="3.50.50.100">
    <property type="match status" value="1"/>
</dbReference>
<evidence type="ECO:0000313" key="1">
    <source>
        <dbReference type="EMBL" id="CAH2980057.1"/>
    </source>
</evidence>